<sequence>MSKPLAGALLCTLLLAAPAMADITASDVYVRAVPPGQMNSAAFMTLHNDGSEAVGLVAAGSAIAENVELHSHSMQDGVMRMRRIDRIDVPAHGRHSLEPGADHVMLIGLRGALQEGDSVELRLEFSDGQRLEIAAPVKSVMAGMQNGQHLHGN</sequence>
<dbReference type="PANTHER" id="PTHR36302">
    <property type="entry name" value="BLR7088 PROTEIN"/>
    <property type="match status" value="1"/>
</dbReference>
<dbReference type="RefSeq" id="WP_379911000.1">
    <property type="nucleotide sequence ID" value="NZ_JBHSWE010000001.1"/>
</dbReference>
<protein>
    <submittedName>
        <fullName evidence="2">Copper chaperone PCu(A)C</fullName>
    </submittedName>
</protein>
<dbReference type="PANTHER" id="PTHR36302:SF1">
    <property type="entry name" value="COPPER CHAPERONE PCU(A)C"/>
    <property type="match status" value="1"/>
</dbReference>
<dbReference type="InterPro" id="IPR007410">
    <property type="entry name" value="LpqE-like"/>
</dbReference>
<accession>A0ABW2A4V8</accession>
<proteinExistence type="predicted"/>
<evidence type="ECO:0000313" key="2">
    <source>
        <dbReference type="EMBL" id="MFC6672562.1"/>
    </source>
</evidence>
<evidence type="ECO:0000256" key="1">
    <source>
        <dbReference type="SAM" id="SignalP"/>
    </source>
</evidence>
<comment type="caution">
    <text evidence="2">The sequence shown here is derived from an EMBL/GenBank/DDBJ whole genome shotgun (WGS) entry which is preliminary data.</text>
</comment>
<dbReference type="Gene3D" id="2.60.40.1890">
    <property type="entry name" value="PCu(A)C copper chaperone"/>
    <property type="match status" value="1"/>
</dbReference>
<dbReference type="EMBL" id="JBHSWE010000001">
    <property type="protein sequence ID" value="MFC6672562.1"/>
    <property type="molecule type" value="Genomic_DNA"/>
</dbReference>
<name>A0ABW2A4V8_9GAMM</name>
<dbReference type="Proteomes" id="UP001596422">
    <property type="component" value="Unassembled WGS sequence"/>
</dbReference>
<organism evidence="2 3">
    <name type="scientific">Marinobacterium aestuariivivens</name>
    <dbReference type="NCBI Taxonomy" id="1698799"/>
    <lineage>
        <taxon>Bacteria</taxon>
        <taxon>Pseudomonadati</taxon>
        <taxon>Pseudomonadota</taxon>
        <taxon>Gammaproteobacteria</taxon>
        <taxon>Oceanospirillales</taxon>
        <taxon>Oceanospirillaceae</taxon>
        <taxon>Marinobacterium</taxon>
    </lineage>
</organism>
<evidence type="ECO:0000313" key="3">
    <source>
        <dbReference type="Proteomes" id="UP001596422"/>
    </source>
</evidence>
<reference evidence="3" key="1">
    <citation type="journal article" date="2019" name="Int. J. Syst. Evol. Microbiol.">
        <title>The Global Catalogue of Microorganisms (GCM) 10K type strain sequencing project: providing services to taxonomists for standard genome sequencing and annotation.</title>
        <authorList>
            <consortium name="The Broad Institute Genomics Platform"/>
            <consortium name="The Broad Institute Genome Sequencing Center for Infectious Disease"/>
            <person name="Wu L."/>
            <person name="Ma J."/>
        </authorList>
    </citation>
    <scope>NUCLEOTIDE SEQUENCE [LARGE SCALE GENOMIC DNA]</scope>
    <source>
        <strain evidence="3">NBRC 111756</strain>
    </source>
</reference>
<gene>
    <name evidence="2" type="ORF">ACFQDL_22685</name>
</gene>
<dbReference type="SUPFAM" id="SSF110087">
    <property type="entry name" value="DR1885-like metal-binding protein"/>
    <property type="match status" value="1"/>
</dbReference>
<keyword evidence="1" id="KW-0732">Signal</keyword>
<keyword evidence="3" id="KW-1185">Reference proteome</keyword>
<feature type="signal peptide" evidence="1">
    <location>
        <begin position="1"/>
        <end position="21"/>
    </location>
</feature>
<dbReference type="InterPro" id="IPR058248">
    <property type="entry name" value="Lxx211020-like"/>
</dbReference>
<dbReference type="Pfam" id="PF04314">
    <property type="entry name" value="PCuAC"/>
    <property type="match status" value="1"/>
</dbReference>
<feature type="chain" id="PRO_5046753762" evidence="1">
    <location>
        <begin position="22"/>
        <end position="153"/>
    </location>
</feature>
<dbReference type="InterPro" id="IPR036182">
    <property type="entry name" value="PCuAC_sf"/>
</dbReference>